<dbReference type="GO" id="GO:0008360">
    <property type="term" value="P:regulation of cell shape"/>
    <property type="evidence" value="ECO:0007669"/>
    <property type="project" value="UniProtKB-KW"/>
</dbReference>
<evidence type="ECO:0000256" key="7">
    <source>
        <dbReference type="ARBA" id="ARBA00022984"/>
    </source>
</evidence>
<comment type="pathway">
    <text evidence="11">Cell wall biogenesis; peptidoglycan biosynthesis.</text>
</comment>
<keyword evidence="13" id="KW-1185">Reference proteome</keyword>
<keyword evidence="10 11" id="KW-0961">Cell wall biogenesis/degradation</keyword>
<dbReference type="GO" id="GO:0071555">
    <property type="term" value="P:cell wall organization"/>
    <property type="evidence" value="ECO:0007669"/>
    <property type="project" value="UniProtKB-KW"/>
</dbReference>
<evidence type="ECO:0000256" key="4">
    <source>
        <dbReference type="ARBA" id="ARBA00022679"/>
    </source>
</evidence>
<evidence type="ECO:0000313" key="13">
    <source>
        <dbReference type="Proteomes" id="UP000183287"/>
    </source>
</evidence>
<feature type="transmembrane region" description="Helical" evidence="11">
    <location>
        <begin position="172"/>
        <end position="189"/>
    </location>
</feature>
<gene>
    <name evidence="11" type="primary">mrdB</name>
    <name evidence="11" type="synonym">rodA</name>
    <name evidence="12" type="ORF">SAMN05421863_101129</name>
</gene>
<dbReference type="GO" id="GO:0015648">
    <property type="term" value="F:lipid-linked peptidoglycan transporter activity"/>
    <property type="evidence" value="ECO:0007669"/>
    <property type="project" value="TreeGrafter"/>
</dbReference>
<evidence type="ECO:0000256" key="11">
    <source>
        <dbReference type="HAMAP-Rule" id="MF_02079"/>
    </source>
</evidence>
<sequence>MQRCSPLQGPALPLIVPGLVSGLPHTQPRPTTVFSIMIEFKRLWHYFTRYIDNFLLAGLFLLMLVGLVVLYSASGGNFGRVSGQILNMVVALIIMWLVANIPLQQIMRLALPLYIVGIILLIGVAFFGEIQNGARRWLNLGITRIQPSEMLKIAVPLMMAWYFDKTEITLRLRDYAGAALILLLPVLLIARQPDLGTALLITASGFYVLYFAGLSWRVMAGLLVTAGGILPLFWSFAMHDYQRRRVLTMLDPSQDPLGAGYHIIQSSIAIGSGGVAGKGWQNGTQSQLDFLPEQSTDFIFAVFSEEFGLIGNGLLLLLYLVIIGRCLIITANAPTQFTRLVAGSITLTFFTYVFVNMGMVSGILPVVGIPLPLISYGGTSLVTMLLGFGILMSIQTHPKLVKT</sequence>
<dbReference type="GO" id="GO:0051301">
    <property type="term" value="P:cell division"/>
    <property type="evidence" value="ECO:0007669"/>
    <property type="project" value="InterPro"/>
</dbReference>
<keyword evidence="3 11" id="KW-0328">Glycosyltransferase</keyword>
<dbReference type="NCBIfam" id="TIGR02210">
    <property type="entry name" value="rodA_shape"/>
    <property type="match status" value="1"/>
</dbReference>
<dbReference type="PANTHER" id="PTHR30474:SF1">
    <property type="entry name" value="PEPTIDOGLYCAN GLYCOSYLTRANSFERASE MRDB"/>
    <property type="match status" value="1"/>
</dbReference>
<dbReference type="InterPro" id="IPR001182">
    <property type="entry name" value="FtsW/RodA"/>
</dbReference>
<dbReference type="GO" id="GO:0009252">
    <property type="term" value="P:peptidoglycan biosynthetic process"/>
    <property type="evidence" value="ECO:0007669"/>
    <property type="project" value="UniProtKB-UniRule"/>
</dbReference>
<evidence type="ECO:0000313" key="12">
    <source>
        <dbReference type="EMBL" id="SFM05245.1"/>
    </source>
</evidence>
<keyword evidence="11" id="KW-0997">Cell inner membrane</keyword>
<dbReference type="GO" id="GO:0032153">
    <property type="term" value="C:cell division site"/>
    <property type="evidence" value="ECO:0007669"/>
    <property type="project" value="TreeGrafter"/>
</dbReference>
<dbReference type="EC" id="2.4.99.28" evidence="11"/>
<comment type="similarity">
    <text evidence="11">Belongs to the SEDS family. MrdB/RodA subfamily.</text>
</comment>
<evidence type="ECO:0000256" key="6">
    <source>
        <dbReference type="ARBA" id="ARBA00022960"/>
    </source>
</evidence>
<comment type="catalytic activity">
    <reaction evidence="11">
        <text>[GlcNAc-(1-&gt;4)-Mur2Ac(oyl-L-Ala-gamma-D-Glu-L-Lys-D-Ala-D-Ala)](n)-di-trans,octa-cis-undecaprenyl diphosphate + beta-D-GlcNAc-(1-&gt;4)-Mur2Ac(oyl-L-Ala-gamma-D-Glu-L-Lys-D-Ala-D-Ala)-di-trans,octa-cis-undecaprenyl diphosphate = [GlcNAc-(1-&gt;4)-Mur2Ac(oyl-L-Ala-gamma-D-Glu-L-Lys-D-Ala-D-Ala)](n+1)-di-trans,octa-cis-undecaprenyl diphosphate + di-trans,octa-cis-undecaprenyl diphosphate + H(+)</text>
        <dbReference type="Rhea" id="RHEA:23708"/>
        <dbReference type="Rhea" id="RHEA-COMP:9602"/>
        <dbReference type="Rhea" id="RHEA-COMP:9603"/>
        <dbReference type="ChEBI" id="CHEBI:15378"/>
        <dbReference type="ChEBI" id="CHEBI:58405"/>
        <dbReference type="ChEBI" id="CHEBI:60033"/>
        <dbReference type="ChEBI" id="CHEBI:78435"/>
        <dbReference type="EC" id="2.4.99.28"/>
    </reaction>
</comment>
<organism evidence="12 13">
    <name type="scientific">Nitrosomonas communis</name>
    <dbReference type="NCBI Taxonomy" id="44574"/>
    <lineage>
        <taxon>Bacteria</taxon>
        <taxon>Pseudomonadati</taxon>
        <taxon>Pseudomonadota</taxon>
        <taxon>Betaproteobacteria</taxon>
        <taxon>Nitrosomonadales</taxon>
        <taxon>Nitrosomonadaceae</taxon>
        <taxon>Nitrosomonas</taxon>
    </lineage>
</organism>
<keyword evidence="4 11" id="KW-0808">Transferase</keyword>
<evidence type="ECO:0000256" key="9">
    <source>
        <dbReference type="ARBA" id="ARBA00023136"/>
    </source>
</evidence>
<evidence type="ECO:0000256" key="2">
    <source>
        <dbReference type="ARBA" id="ARBA00022475"/>
    </source>
</evidence>
<feature type="transmembrane region" description="Helical" evidence="11">
    <location>
        <begin position="307"/>
        <end position="328"/>
    </location>
</feature>
<evidence type="ECO:0000256" key="8">
    <source>
        <dbReference type="ARBA" id="ARBA00022989"/>
    </source>
</evidence>
<dbReference type="EMBL" id="FOUB01000011">
    <property type="protein sequence ID" value="SFM05245.1"/>
    <property type="molecule type" value="Genomic_DNA"/>
</dbReference>
<keyword evidence="8 11" id="KW-1133">Transmembrane helix</keyword>
<dbReference type="InterPro" id="IPR011923">
    <property type="entry name" value="RodA/MrdB"/>
</dbReference>
<feature type="transmembrane region" description="Helical" evidence="11">
    <location>
        <begin position="85"/>
        <end position="103"/>
    </location>
</feature>
<dbReference type="GO" id="GO:0005886">
    <property type="term" value="C:plasma membrane"/>
    <property type="evidence" value="ECO:0007669"/>
    <property type="project" value="UniProtKB-SubCell"/>
</dbReference>
<comment type="subcellular location">
    <subcellularLocation>
        <location evidence="11">Cell inner membrane</location>
        <topology evidence="11">Multi-pass membrane protein</topology>
    </subcellularLocation>
    <subcellularLocation>
        <location evidence="1">Membrane</location>
        <topology evidence="1">Multi-pass membrane protein</topology>
    </subcellularLocation>
</comment>
<feature type="transmembrane region" description="Helical" evidence="11">
    <location>
        <begin position="219"/>
        <end position="237"/>
    </location>
</feature>
<dbReference type="InterPro" id="IPR018365">
    <property type="entry name" value="Cell_cycle_FtsW-rel_CS"/>
</dbReference>
<dbReference type="STRING" id="44574.AAW31_03070"/>
<dbReference type="Pfam" id="PF01098">
    <property type="entry name" value="FTSW_RODA_SPOVE"/>
    <property type="match status" value="1"/>
</dbReference>
<dbReference type="PANTHER" id="PTHR30474">
    <property type="entry name" value="CELL CYCLE PROTEIN"/>
    <property type="match status" value="1"/>
</dbReference>
<keyword evidence="2 11" id="KW-1003">Cell membrane</keyword>
<dbReference type="PROSITE" id="PS00428">
    <property type="entry name" value="FTSW_RODA_SPOVE"/>
    <property type="match status" value="1"/>
</dbReference>
<protein>
    <recommendedName>
        <fullName evidence="11">Peptidoglycan glycosyltransferase MrdB</fullName>
        <shortName evidence="11">PGT</shortName>
        <ecNumber evidence="11">2.4.99.28</ecNumber>
    </recommendedName>
    <alternativeName>
        <fullName evidence="11">Cell elongation protein RodA</fullName>
    </alternativeName>
    <alternativeName>
        <fullName evidence="11">Cell wall polymerase</fullName>
    </alternativeName>
    <alternativeName>
        <fullName evidence="11">Peptidoglycan polymerase</fullName>
        <shortName evidence="11">PG polymerase</shortName>
    </alternativeName>
</protein>
<evidence type="ECO:0000256" key="10">
    <source>
        <dbReference type="ARBA" id="ARBA00023316"/>
    </source>
</evidence>
<dbReference type="UniPathway" id="UPA00219"/>
<feature type="transmembrane region" description="Helical" evidence="11">
    <location>
        <begin position="109"/>
        <end position="128"/>
    </location>
</feature>
<evidence type="ECO:0000256" key="5">
    <source>
        <dbReference type="ARBA" id="ARBA00022692"/>
    </source>
</evidence>
<dbReference type="HAMAP" id="MF_02079">
    <property type="entry name" value="PGT_RodA"/>
    <property type="match status" value="1"/>
</dbReference>
<keyword evidence="7 11" id="KW-0573">Peptidoglycan synthesis</keyword>
<keyword evidence="5 11" id="KW-0812">Transmembrane</keyword>
<keyword evidence="9 11" id="KW-0472">Membrane</keyword>
<evidence type="ECO:0000256" key="1">
    <source>
        <dbReference type="ARBA" id="ARBA00004141"/>
    </source>
</evidence>
<feature type="transmembrane region" description="Helical" evidence="11">
    <location>
        <begin position="195"/>
        <end position="212"/>
    </location>
</feature>
<proteinExistence type="inferred from homology"/>
<dbReference type="AlphaFoldDB" id="A0A1I4MQD2"/>
<dbReference type="Proteomes" id="UP000183287">
    <property type="component" value="Unassembled WGS sequence"/>
</dbReference>
<feature type="transmembrane region" description="Helical" evidence="11">
    <location>
        <begin position="54"/>
        <end position="73"/>
    </location>
</feature>
<comment type="function">
    <text evidence="11">Peptidoglycan polymerase that is essential for cell wall elongation.</text>
</comment>
<accession>A0A1I4MQD2</accession>
<reference evidence="13" key="1">
    <citation type="submission" date="2016-10" db="EMBL/GenBank/DDBJ databases">
        <authorList>
            <person name="Varghese N."/>
            <person name="Submissions S."/>
        </authorList>
    </citation>
    <scope>NUCLEOTIDE SEQUENCE [LARGE SCALE GENOMIC DNA]</scope>
    <source>
        <strain evidence="13">Nm44</strain>
    </source>
</reference>
<name>A0A1I4MQD2_9PROT</name>
<feature type="transmembrane region" description="Helical" evidence="11">
    <location>
        <begin position="340"/>
        <end position="367"/>
    </location>
</feature>
<dbReference type="GO" id="GO:0008955">
    <property type="term" value="F:peptidoglycan glycosyltransferase activity"/>
    <property type="evidence" value="ECO:0007669"/>
    <property type="project" value="UniProtKB-UniRule"/>
</dbReference>
<evidence type="ECO:0000256" key="3">
    <source>
        <dbReference type="ARBA" id="ARBA00022676"/>
    </source>
</evidence>
<feature type="transmembrane region" description="Helical" evidence="11">
    <location>
        <begin position="373"/>
        <end position="394"/>
    </location>
</feature>
<keyword evidence="6 11" id="KW-0133">Cell shape</keyword>